<name>A0AAD7NVG4_9AGAR</name>
<keyword evidence="2" id="KW-1185">Reference proteome</keyword>
<accession>A0AAD7NVG4</accession>
<sequence length="161" mass="17253">MQVYCTGVYGSSGQDRVTLANFEKLATEAKLRVIAPQVVGPILPVSIPQELNTKVLEIDKEPVKVTEEIEAEAVTSIDPNDDLYVGPSDDTAIPLQHIIRESLGLDIPAASLPGNEAFCVAADKVVVGDVGDFEAGDDTKNIWAYSDNSTPFHDGLLLSDK</sequence>
<reference evidence="1" key="1">
    <citation type="submission" date="2023-03" db="EMBL/GenBank/DDBJ databases">
        <title>Massive genome expansion in bonnet fungi (Mycena s.s.) driven by repeated elements and novel gene families across ecological guilds.</title>
        <authorList>
            <consortium name="Lawrence Berkeley National Laboratory"/>
            <person name="Harder C.B."/>
            <person name="Miyauchi S."/>
            <person name="Viragh M."/>
            <person name="Kuo A."/>
            <person name="Thoen E."/>
            <person name="Andreopoulos B."/>
            <person name="Lu D."/>
            <person name="Skrede I."/>
            <person name="Drula E."/>
            <person name="Henrissat B."/>
            <person name="Morin E."/>
            <person name="Kohler A."/>
            <person name="Barry K."/>
            <person name="LaButti K."/>
            <person name="Morin E."/>
            <person name="Salamov A."/>
            <person name="Lipzen A."/>
            <person name="Mereny Z."/>
            <person name="Hegedus B."/>
            <person name="Baldrian P."/>
            <person name="Stursova M."/>
            <person name="Weitz H."/>
            <person name="Taylor A."/>
            <person name="Grigoriev I.V."/>
            <person name="Nagy L.G."/>
            <person name="Martin F."/>
            <person name="Kauserud H."/>
        </authorList>
    </citation>
    <scope>NUCLEOTIDE SEQUENCE</scope>
    <source>
        <strain evidence="1">CBHHK188m</strain>
    </source>
</reference>
<protein>
    <submittedName>
        <fullName evidence="1">Uncharacterized protein</fullName>
    </submittedName>
</protein>
<dbReference type="EMBL" id="JARJLG010000012">
    <property type="protein sequence ID" value="KAJ7776581.1"/>
    <property type="molecule type" value="Genomic_DNA"/>
</dbReference>
<dbReference type="AlphaFoldDB" id="A0AAD7NVG4"/>
<evidence type="ECO:0000313" key="2">
    <source>
        <dbReference type="Proteomes" id="UP001215280"/>
    </source>
</evidence>
<proteinExistence type="predicted"/>
<evidence type="ECO:0000313" key="1">
    <source>
        <dbReference type="EMBL" id="KAJ7776581.1"/>
    </source>
</evidence>
<comment type="caution">
    <text evidence="1">The sequence shown here is derived from an EMBL/GenBank/DDBJ whole genome shotgun (WGS) entry which is preliminary data.</text>
</comment>
<gene>
    <name evidence="1" type="ORF">DFH07DRAFT_766776</name>
</gene>
<organism evidence="1 2">
    <name type="scientific">Mycena maculata</name>
    <dbReference type="NCBI Taxonomy" id="230809"/>
    <lineage>
        <taxon>Eukaryota</taxon>
        <taxon>Fungi</taxon>
        <taxon>Dikarya</taxon>
        <taxon>Basidiomycota</taxon>
        <taxon>Agaricomycotina</taxon>
        <taxon>Agaricomycetes</taxon>
        <taxon>Agaricomycetidae</taxon>
        <taxon>Agaricales</taxon>
        <taxon>Marasmiineae</taxon>
        <taxon>Mycenaceae</taxon>
        <taxon>Mycena</taxon>
    </lineage>
</organism>
<dbReference type="Proteomes" id="UP001215280">
    <property type="component" value="Unassembled WGS sequence"/>
</dbReference>